<sequence>YYEKDANLSISLKLKNKLTSAGYRVVLTRNSDESKSLEDRVNFINSSGADLAISIHNNAWVLPTANGTETYWSTSNNGNSSLAANYIHSSLVSSINRRDRGVKTADFYILKNSKIPAILAECVFISNPEEENLLKSGSFQDKIVNGIFAGVEKYCQSIIKATDLLVYMDSPAYNATISGTTSIIGWALDKNSTSGTGVSEVRIYLDGPMGSGKLLSTITEFYDRQGTANYFKNNNVVNCGSSYYKFTIFIIYCYIFILFISLIWLELLHK</sequence>
<dbReference type="PANTHER" id="PTHR30404">
    <property type="entry name" value="N-ACETYLMURAMOYL-L-ALANINE AMIDASE"/>
    <property type="match status" value="1"/>
</dbReference>
<dbReference type="GO" id="GO:0009253">
    <property type="term" value="P:peptidoglycan catabolic process"/>
    <property type="evidence" value="ECO:0007669"/>
    <property type="project" value="InterPro"/>
</dbReference>
<dbReference type="GO" id="GO:0008745">
    <property type="term" value="F:N-acetylmuramoyl-L-alanine amidase activity"/>
    <property type="evidence" value="ECO:0007669"/>
    <property type="project" value="InterPro"/>
</dbReference>
<accession>X1TH03</accession>
<evidence type="ECO:0000256" key="1">
    <source>
        <dbReference type="ARBA" id="ARBA00022801"/>
    </source>
</evidence>
<dbReference type="CDD" id="cd02696">
    <property type="entry name" value="MurNAc-LAA"/>
    <property type="match status" value="1"/>
</dbReference>
<comment type="caution">
    <text evidence="4">The sequence shown here is derived from an EMBL/GenBank/DDBJ whole genome shotgun (WGS) entry which is preliminary data.</text>
</comment>
<dbReference type="InterPro" id="IPR002508">
    <property type="entry name" value="MurNAc-LAA_cat"/>
</dbReference>
<dbReference type="InterPro" id="IPR050695">
    <property type="entry name" value="N-acetylmuramoyl_amidase_3"/>
</dbReference>
<keyword evidence="2" id="KW-1133">Transmembrane helix</keyword>
<organism evidence="4">
    <name type="scientific">marine sediment metagenome</name>
    <dbReference type="NCBI Taxonomy" id="412755"/>
    <lineage>
        <taxon>unclassified sequences</taxon>
        <taxon>metagenomes</taxon>
        <taxon>ecological metagenomes</taxon>
    </lineage>
</organism>
<dbReference type="SMART" id="SM00646">
    <property type="entry name" value="Ami_3"/>
    <property type="match status" value="1"/>
</dbReference>
<dbReference type="AlphaFoldDB" id="X1TH03"/>
<protein>
    <recommendedName>
        <fullName evidence="3">MurNAc-LAA domain-containing protein</fullName>
    </recommendedName>
</protein>
<keyword evidence="1" id="KW-0378">Hydrolase</keyword>
<dbReference type="Gene3D" id="3.40.630.40">
    <property type="entry name" value="Zn-dependent exopeptidases"/>
    <property type="match status" value="1"/>
</dbReference>
<dbReference type="EMBL" id="BARW01006681">
    <property type="protein sequence ID" value="GAI79324.1"/>
    <property type="molecule type" value="Genomic_DNA"/>
</dbReference>
<dbReference type="GO" id="GO:0030288">
    <property type="term" value="C:outer membrane-bounded periplasmic space"/>
    <property type="evidence" value="ECO:0007669"/>
    <property type="project" value="TreeGrafter"/>
</dbReference>
<reference evidence="4" key="1">
    <citation type="journal article" date="2014" name="Front. Microbiol.">
        <title>High frequency of phylogenetically diverse reductive dehalogenase-homologous genes in deep subseafloor sedimentary metagenomes.</title>
        <authorList>
            <person name="Kawai M."/>
            <person name="Futagami T."/>
            <person name="Toyoda A."/>
            <person name="Takaki Y."/>
            <person name="Nishi S."/>
            <person name="Hori S."/>
            <person name="Arai W."/>
            <person name="Tsubouchi T."/>
            <person name="Morono Y."/>
            <person name="Uchiyama I."/>
            <person name="Ito T."/>
            <person name="Fujiyama A."/>
            <person name="Inagaki F."/>
            <person name="Takami H."/>
        </authorList>
    </citation>
    <scope>NUCLEOTIDE SEQUENCE</scope>
    <source>
        <strain evidence="4">Expedition CK06-06</strain>
    </source>
</reference>
<evidence type="ECO:0000256" key="2">
    <source>
        <dbReference type="SAM" id="Phobius"/>
    </source>
</evidence>
<feature type="transmembrane region" description="Helical" evidence="2">
    <location>
        <begin position="243"/>
        <end position="265"/>
    </location>
</feature>
<dbReference type="Pfam" id="PF01520">
    <property type="entry name" value="Amidase_3"/>
    <property type="match status" value="1"/>
</dbReference>
<evidence type="ECO:0000259" key="3">
    <source>
        <dbReference type="SMART" id="SM00646"/>
    </source>
</evidence>
<proteinExistence type="predicted"/>
<evidence type="ECO:0000313" key="4">
    <source>
        <dbReference type="EMBL" id="GAI79324.1"/>
    </source>
</evidence>
<dbReference type="SUPFAM" id="SSF53187">
    <property type="entry name" value="Zn-dependent exopeptidases"/>
    <property type="match status" value="1"/>
</dbReference>
<feature type="domain" description="MurNAc-LAA" evidence="3">
    <location>
        <begin position="41"/>
        <end position="152"/>
    </location>
</feature>
<name>X1TH03_9ZZZZ</name>
<gene>
    <name evidence="4" type="ORF">S12H4_14037</name>
</gene>
<feature type="non-terminal residue" evidence="4">
    <location>
        <position position="1"/>
    </location>
</feature>
<dbReference type="PANTHER" id="PTHR30404:SF0">
    <property type="entry name" value="N-ACETYLMURAMOYL-L-ALANINE AMIDASE AMIC"/>
    <property type="match status" value="1"/>
</dbReference>
<keyword evidence="2" id="KW-0472">Membrane</keyword>
<keyword evidence="2" id="KW-0812">Transmembrane</keyword>